<reference evidence="8" key="1">
    <citation type="submission" date="2019-06" db="EMBL/GenBank/DDBJ databases">
        <authorList>
            <person name="Zheng W."/>
        </authorList>
    </citation>
    <scope>NUCLEOTIDE SEQUENCE</scope>
    <source>
        <strain evidence="8">QDHG01</strain>
    </source>
</reference>
<name>A0A8J8NIB3_HALGN</name>
<sequence length="139" mass="15757">MEVEAPQNPEIALSSAPIDPSPQPLPIITSEKIDIHTIAPQPVVIYSTRPETLQNIGFLARQISCPHCHRRGMTVTNRETSEEQWRCFAALAMGSWIFFWIPFCLDDCYNVTHRCKYCNNTIAKHDGNKAAKSYCQCCQ</sequence>
<evidence type="ECO:0000256" key="4">
    <source>
        <dbReference type="ARBA" id="ARBA00022833"/>
    </source>
</evidence>
<evidence type="ECO:0000256" key="6">
    <source>
        <dbReference type="SAM" id="MobiDB-lite"/>
    </source>
</evidence>
<evidence type="ECO:0000313" key="8">
    <source>
        <dbReference type="EMBL" id="TNV75268.1"/>
    </source>
</evidence>
<protein>
    <recommendedName>
        <fullName evidence="7">LITAF domain-containing protein</fullName>
    </recommendedName>
</protein>
<feature type="region of interest" description="Disordered" evidence="6">
    <location>
        <begin position="1"/>
        <end position="22"/>
    </location>
</feature>
<organism evidence="8 9">
    <name type="scientific">Halteria grandinella</name>
    <dbReference type="NCBI Taxonomy" id="5974"/>
    <lineage>
        <taxon>Eukaryota</taxon>
        <taxon>Sar</taxon>
        <taxon>Alveolata</taxon>
        <taxon>Ciliophora</taxon>
        <taxon>Intramacronucleata</taxon>
        <taxon>Spirotrichea</taxon>
        <taxon>Stichotrichia</taxon>
        <taxon>Sporadotrichida</taxon>
        <taxon>Halteriidae</taxon>
        <taxon>Halteria</taxon>
    </lineage>
</organism>
<dbReference type="SMART" id="SM00714">
    <property type="entry name" value="LITAF"/>
    <property type="match status" value="1"/>
</dbReference>
<proteinExistence type="inferred from homology"/>
<accession>A0A8J8NIB3</accession>
<dbReference type="Pfam" id="PF10601">
    <property type="entry name" value="zf-LITAF-like"/>
    <property type="match status" value="1"/>
</dbReference>
<evidence type="ECO:0000256" key="3">
    <source>
        <dbReference type="ARBA" id="ARBA00022723"/>
    </source>
</evidence>
<dbReference type="OrthoDB" id="4713066at2759"/>
<keyword evidence="4" id="KW-0862">Zinc</keyword>
<comment type="caution">
    <text evidence="8">The sequence shown here is derived from an EMBL/GenBank/DDBJ whole genome shotgun (WGS) entry which is preliminary data.</text>
</comment>
<dbReference type="PANTHER" id="PTHR23292">
    <property type="entry name" value="LIPOPOLYSACCHARIDE-INDUCED TUMOR NECROSIS FACTOR-ALPHA FACTOR"/>
    <property type="match status" value="1"/>
</dbReference>
<dbReference type="InterPro" id="IPR006629">
    <property type="entry name" value="LITAF"/>
</dbReference>
<evidence type="ECO:0000256" key="2">
    <source>
        <dbReference type="ARBA" id="ARBA00005975"/>
    </source>
</evidence>
<keyword evidence="5" id="KW-0472">Membrane</keyword>
<evidence type="ECO:0000259" key="7">
    <source>
        <dbReference type="PROSITE" id="PS51837"/>
    </source>
</evidence>
<comment type="similarity">
    <text evidence="2">Belongs to the CDIP1/LITAF family.</text>
</comment>
<dbReference type="PROSITE" id="PS51837">
    <property type="entry name" value="LITAF"/>
    <property type="match status" value="1"/>
</dbReference>
<dbReference type="Proteomes" id="UP000785679">
    <property type="component" value="Unassembled WGS sequence"/>
</dbReference>
<feature type="domain" description="LITAF" evidence="7">
    <location>
        <begin position="40"/>
        <end position="127"/>
    </location>
</feature>
<keyword evidence="9" id="KW-1185">Reference proteome</keyword>
<evidence type="ECO:0000256" key="1">
    <source>
        <dbReference type="ARBA" id="ARBA00004170"/>
    </source>
</evidence>
<evidence type="ECO:0000313" key="9">
    <source>
        <dbReference type="Proteomes" id="UP000785679"/>
    </source>
</evidence>
<comment type="subcellular location">
    <subcellularLocation>
        <location evidence="1">Membrane</location>
        <topology evidence="1">Peripheral membrane protein</topology>
    </subcellularLocation>
</comment>
<dbReference type="PANTHER" id="PTHR23292:SF6">
    <property type="entry name" value="FI16602P1-RELATED"/>
    <property type="match status" value="1"/>
</dbReference>
<keyword evidence="3" id="KW-0479">Metal-binding</keyword>
<dbReference type="GO" id="GO:0008270">
    <property type="term" value="F:zinc ion binding"/>
    <property type="evidence" value="ECO:0007669"/>
    <property type="project" value="TreeGrafter"/>
</dbReference>
<dbReference type="AlphaFoldDB" id="A0A8J8NIB3"/>
<dbReference type="EMBL" id="RRYP01015966">
    <property type="protein sequence ID" value="TNV75268.1"/>
    <property type="molecule type" value="Genomic_DNA"/>
</dbReference>
<dbReference type="GO" id="GO:0016020">
    <property type="term" value="C:membrane"/>
    <property type="evidence" value="ECO:0007669"/>
    <property type="project" value="UniProtKB-SubCell"/>
</dbReference>
<evidence type="ECO:0000256" key="5">
    <source>
        <dbReference type="ARBA" id="ARBA00023136"/>
    </source>
</evidence>
<gene>
    <name evidence="8" type="ORF">FGO68_gene10881</name>
</gene>
<dbReference type="InterPro" id="IPR037519">
    <property type="entry name" value="LITAF_fam"/>
</dbReference>